<dbReference type="PROSITE" id="PS51165">
    <property type="entry name" value="THUMP"/>
    <property type="match status" value="1"/>
</dbReference>
<accession>K0RS67</accession>
<reference evidence="3 4" key="1">
    <citation type="journal article" date="2012" name="Genome Biol.">
        <title>Genome and low-iron response of an oceanic diatom adapted to chronic iron limitation.</title>
        <authorList>
            <person name="Lommer M."/>
            <person name="Specht M."/>
            <person name="Roy A.S."/>
            <person name="Kraemer L."/>
            <person name="Andreson R."/>
            <person name="Gutowska M.A."/>
            <person name="Wolf J."/>
            <person name="Bergner S.V."/>
            <person name="Schilhabel M.B."/>
            <person name="Klostermeier U.C."/>
            <person name="Beiko R.G."/>
            <person name="Rosenstiel P."/>
            <person name="Hippler M."/>
            <person name="Laroche J."/>
        </authorList>
    </citation>
    <scope>NUCLEOTIDE SEQUENCE [LARGE SCALE GENOMIC DNA]</scope>
    <source>
        <strain evidence="3 4">CCMP1005</strain>
    </source>
</reference>
<evidence type="ECO:0000313" key="3">
    <source>
        <dbReference type="EMBL" id="EJK56648.1"/>
    </source>
</evidence>
<gene>
    <name evidence="3" type="ORF">THAOC_23427</name>
</gene>
<dbReference type="EMBL" id="AGNL01030919">
    <property type="protein sequence ID" value="EJK56648.1"/>
    <property type="molecule type" value="Genomic_DNA"/>
</dbReference>
<keyword evidence="4" id="KW-1185">Reference proteome</keyword>
<dbReference type="InterPro" id="IPR004114">
    <property type="entry name" value="THUMP_dom"/>
</dbReference>
<dbReference type="Pfam" id="PF02926">
    <property type="entry name" value="THUMP"/>
    <property type="match status" value="1"/>
</dbReference>
<dbReference type="GO" id="GO:0003723">
    <property type="term" value="F:RNA binding"/>
    <property type="evidence" value="ECO:0007669"/>
    <property type="project" value="UniProtKB-UniRule"/>
</dbReference>
<evidence type="ECO:0000256" key="1">
    <source>
        <dbReference type="PROSITE-ProRule" id="PRU00529"/>
    </source>
</evidence>
<feature type="non-terminal residue" evidence="3">
    <location>
        <position position="1"/>
    </location>
</feature>
<name>K0RS67_THAOC</name>
<protein>
    <recommendedName>
        <fullName evidence="2">THUMP domain-containing protein</fullName>
    </recommendedName>
</protein>
<dbReference type="Proteomes" id="UP000266841">
    <property type="component" value="Unassembled WGS sequence"/>
</dbReference>
<proteinExistence type="predicted"/>
<dbReference type="AlphaFoldDB" id="K0RS67"/>
<comment type="caution">
    <text evidence="3">The sequence shown here is derived from an EMBL/GenBank/DDBJ whole genome shotgun (WGS) entry which is preliminary data.</text>
</comment>
<organism evidence="3 4">
    <name type="scientific">Thalassiosira oceanica</name>
    <name type="common">Marine diatom</name>
    <dbReference type="NCBI Taxonomy" id="159749"/>
    <lineage>
        <taxon>Eukaryota</taxon>
        <taxon>Sar</taxon>
        <taxon>Stramenopiles</taxon>
        <taxon>Ochrophyta</taxon>
        <taxon>Bacillariophyta</taxon>
        <taxon>Coscinodiscophyceae</taxon>
        <taxon>Thalassiosirophycidae</taxon>
        <taxon>Thalassiosirales</taxon>
        <taxon>Thalassiosiraceae</taxon>
        <taxon>Thalassiosira</taxon>
    </lineage>
</organism>
<dbReference type="OrthoDB" id="48743at2759"/>
<keyword evidence="1" id="KW-0694">RNA-binding</keyword>
<feature type="domain" description="THUMP" evidence="2">
    <location>
        <begin position="1"/>
        <end position="54"/>
    </location>
</feature>
<dbReference type="SUPFAM" id="SSF143437">
    <property type="entry name" value="THUMP domain-like"/>
    <property type="match status" value="1"/>
</dbReference>
<evidence type="ECO:0000313" key="4">
    <source>
        <dbReference type="Proteomes" id="UP000266841"/>
    </source>
</evidence>
<dbReference type="Gene3D" id="3.30.2300.10">
    <property type="entry name" value="THUMP superfamily"/>
    <property type="match status" value="1"/>
</dbReference>
<evidence type="ECO:0000259" key="2">
    <source>
        <dbReference type="PROSITE" id="PS51165"/>
    </source>
</evidence>
<sequence>CEHIKTSDILDAVAPLLLEGLVGVQRQFKVQLADPDFTIRIETSKSLCGVSVLPRAGWHKNFNLKTQSKDELWLR</sequence>